<evidence type="ECO:0000256" key="1">
    <source>
        <dbReference type="SAM" id="SignalP"/>
    </source>
</evidence>
<reference evidence="2" key="1">
    <citation type="submission" date="2021-02" db="EMBL/GenBank/DDBJ databases">
        <authorList>
            <person name="Nowell W R."/>
        </authorList>
    </citation>
    <scope>NUCLEOTIDE SEQUENCE</scope>
</reference>
<dbReference type="Proteomes" id="UP000663829">
    <property type="component" value="Unassembled WGS sequence"/>
</dbReference>
<gene>
    <name evidence="2" type="ORF">GPM918_LOCUS25427</name>
    <name evidence="3" type="ORF">SRO942_LOCUS25433</name>
</gene>
<protein>
    <submittedName>
        <fullName evidence="2">Uncharacterized protein</fullName>
    </submittedName>
</protein>
<keyword evidence="4" id="KW-1185">Reference proteome</keyword>
<organism evidence="2 4">
    <name type="scientific">Didymodactylos carnosus</name>
    <dbReference type="NCBI Taxonomy" id="1234261"/>
    <lineage>
        <taxon>Eukaryota</taxon>
        <taxon>Metazoa</taxon>
        <taxon>Spiralia</taxon>
        <taxon>Gnathifera</taxon>
        <taxon>Rotifera</taxon>
        <taxon>Eurotatoria</taxon>
        <taxon>Bdelloidea</taxon>
        <taxon>Philodinida</taxon>
        <taxon>Philodinidae</taxon>
        <taxon>Didymodactylos</taxon>
    </lineage>
</organism>
<dbReference type="Proteomes" id="UP000681722">
    <property type="component" value="Unassembled WGS sequence"/>
</dbReference>
<dbReference type="EMBL" id="CAJNOQ010009864">
    <property type="protein sequence ID" value="CAF1236206.1"/>
    <property type="molecule type" value="Genomic_DNA"/>
</dbReference>
<comment type="caution">
    <text evidence="2">The sequence shown here is derived from an EMBL/GenBank/DDBJ whole genome shotgun (WGS) entry which is preliminary data.</text>
</comment>
<feature type="signal peptide" evidence="1">
    <location>
        <begin position="1"/>
        <end position="17"/>
    </location>
</feature>
<accession>A0A814Z2N5</accession>
<evidence type="ECO:0000313" key="4">
    <source>
        <dbReference type="Proteomes" id="UP000663829"/>
    </source>
</evidence>
<dbReference type="AlphaFoldDB" id="A0A814Z2N5"/>
<evidence type="ECO:0000313" key="3">
    <source>
        <dbReference type="EMBL" id="CAF3998555.1"/>
    </source>
</evidence>
<feature type="chain" id="PRO_5036226735" evidence="1">
    <location>
        <begin position="18"/>
        <end position="179"/>
    </location>
</feature>
<name>A0A814Z2N5_9BILA</name>
<keyword evidence="1" id="KW-0732">Signal</keyword>
<sequence>MFKSIFILTALYLTAKCEIISTYPVAENIESSIFNEAVMSVKQFFDELTHAQVTRVERKPLENKWTNYKLNFEGLLYNRTKITCQISINHTTADPQPKERYSMIKCDANDKLYFYEDVKLDDEETAAFMDVLNSDFNAIASHTINPKLLRVQLKKQEPIFANKNGFNLRIYWSGSKSNV</sequence>
<proteinExistence type="predicted"/>
<evidence type="ECO:0000313" key="2">
    <source>
        <dbReference type="EMBL" id="CAF1236206.1"/>
    </source>
</evidence>
<dbReference type="EMBL" id="CAJOBC010009869">
    <property type="protein sequence ID" value="CAF3998555.1"/>
    <property type="molecule type" value="Genomic_DNA"/>
</dbReference>